<dbReference type="InterPro" id="IPR006439">
    <property type="entry name" value="HAD-SF_hydro_IA"/>
</dbReference>
<evidence type="ECO:0000313" key="1">
    <source>
        <dbReference type="EMBL" id="KAI7836134.1"/>
    </source>
</evidence>
<dbReference type="Proteomes" id="UP001205105">
    <property type="component" value="Unassembled WGS sequence"/>
</dbReference>
<dbReference type="Gene3D" id="3.40.50.1000">
    <property type="entry name" value="HAD superfamily/HAD-like"/>
    <property type="match status" value="1"/>
</dbReference>
<dbReference type="Pfam" id="PF00702">
    <property type="entry name" value="Hydrolase"/>
    <property type="match status" value="1"/>
</dbReference>
<dbReference type="Gene3D" id="1.10.260.80">
    <property type="match status" value="1"/>
</dbReference>
<reference evidence="1" key="1">
    <citation type="submission" date="2020-11" db="EMBL/GenBank/DDBJ databases">
        <title>Chlorella ohadii genome sequencing and assembly.</title>
        <authorList>
            <person name="Murik O."/>
            <person name="Treves H."/>
            <person name="Kedem I."/>
            <person name="Shotland Y."/>
            <person name="Kaplan A."/>
        </authorList>
    </citation>
    <scope>NUCLEOTIDE SEQUENCE</scope>
    <source>
        <strain evidence="1">1</strain>
    </source>
</reference>
<dbReference type="InterPro" id="IPR023214">
    <property type="entry name" value="HAD_sf"/>
</dbReference>
<dbReference type="EMBL" id="JADXDR010000202">
    <property type="protein sequence ID" value="KAI7836134.1"/>
    <property type="molecule type" value="Genomic_DNA"/>
</dbReference>
<evidence type="ECO:0000313" key="2">
    <source>
        <dbReference type="Proteomes" id="UP001205105"/>
    </source>
</evidence>
<dbReference type="NCBIfam" id="TIGR01549">
    <property type="entry name" value="HAD-SF-IA-v1"/>
    <property type="match status" value="1"/>
</dbReference>
<organism evidence="1 2">
    <name type="scientific">Chlorella ohadii</name>
    <dbReference type="NCBI Taxonomy" id="2649997"/>
    <lineage>
        <taxon>Eukaryota</taxon>
        <taxon>Viridiplantae</taxon>
        <taxon>Chlorophyta</taxon>
        <taxon>core chlorophytes</taxon>
        <taxon>Trebouxiophyceae</taxon>
        <taxon>Chlorellales</taxon>
        <taxon>Chlorellaceae</taxon>
        <taxon>Chlorella clade</taxon>
        <taxon>Chlorella</taxon>
    </lineage>
</organism>
<dbReference type="SUPFAM" id="SSF56784">
    <property type="entry name" value="HAD-like"/>
    <property type="match status" value="1"/>
</dbReference>
<sequence length="264" mass="28799">MLASLASARLHGCSSWVPPAARPQFTAAAAAVPTMHAAADDQRRVARGIVFDMDGTLTKAVIDFADMRARVARVGGVEKIQGDILDFIATLTPQQQTAAHAEIAAIEADALQNMQLMPGVLELSQFLDELGVPRALVTRNVNSSIEFFHRHHFTLPPFAPALSREFAPYKPSPASLLHIAEKWSVAPQELVMIGDSAKDDIVCGNRAGALTILLDEHHRWPAADALQGEERPHFIARSLHEVKEVLQHEVRLIPSTSQPQPLDD</sequence>
<dbReference type="SFLD" id="SFLDS00003">
    <property type="entry name" value="Haloacid_Dehalogenase"/>
    <property type="match status" value="1"/>
</dbReference>
<dbReference type="PANTHER" id="PTHR43885:SF1">
    <property type="entry name" value="SUPERFAMILY HYDROLASE, PUTATIVE (AFU_ORTHOLOGUE AFUA_4G13290)-RELATED"/>
    <property type="match status" value="1"/>
</dbReference>
<dbReference type="AlphaFoldDB" id="A0AAD5GXL7"/>
<dbReference type="CDD" id="cd01427">
    <property type="entry name" value="HAD_like"/>
    <property type="match status" value="1"/>
</dbReference>
<name>A0AAD5GXL7_9CHLO</name>
<protein>
    <submittedName>
        <fullName evidence="1">Uncharacterized protein</fullName>
    </submittedName>
</protein>
<dbReference type="SFLD" id="SFLDG01129">
    <property type="entry name" value="C1.5:_HAD__Beta-PGM__Phosphata"/>
    <property type="match status" value="1"/>
</dbReference>
<accession>A0AAD5GXL7</accession>
<proteinExistence type="predicted"/>
<comment type="caution">
    <text evidence="1">The sequence shown here is derived from an EMBL/GenBank/DDBJ whole genome shotgun (WGS) entry which is preliminary data.</text>
</comment>
<dbReference type="PANTHER" id="PTHR43885">
    <property type="entry name" value="HALOACID DEHALOGENASE-LIKE HYDROLASE"/>
    <property type="match status" value="1"/>
</dbReference>
<dbReference type="InterPro" id="IPR036412">
    <property type="entry name" value="HAD-like_sf"/>
</dbReference>
<keyword evidence="2" id="KW-1185">Reference proteome</keyword>
<gene>
    <name evidence="1" type="ORF">COHA_009964</name>
</gene>